<accession>A0A2P2QHD3</accession>
<sequence>MGCLSYTQGIVLHFFSKFQNLNKQTITETLNQFLN</sequence>
<dbReference type="EMBL" id="GGEC01085915">
    <property type="protein sequence ID" value="MBX66399.1"/>
    <property type="molecule type" value="Transcribed_RNA"/>
</dbReference>
<dbReference type="AlphaFoldDB" id="A0A2P2QHD3"/>
<evidence type="ECO:0000313" key="1">
    <source>
        <dbReference type="EMBL" id="MBX66399.1"/>
    </source>
</evidence>
<name>A0A2P2QHD3_RHIMU</name>
<reference evidence="1" key="1">
    <citation type="submission" date="2018-02" db="EMBL/GenBank/DDBJ databases">
        <title>Rhizophora mucronata_Transcriptome.</title>
        <authorList>
            <person name="Meera S.P."/>
            <person name="Sreeshan A."/>
            <person name="Augustine A."/>
        </authorList>
    </citation>
    <scope>NUCLEOTIDE SEQUENCE</scope>
    <source>
        <tissue evidence="1">Leaf</tissue>
    </source>
</reference>
<protein>
    <submittedName>
        <fullName evidence="1">Uncharacterized protein</fullName>
    </submittedName>
</protein>
<organism evidence="1">
    <name type="scientific">Rhizophora mucronata</name>
    <name type="common">Asiatic mangrove</name>
    <dbReference type="NCBI Taxonomy" id="61149"/>
    <lineage>
        <taxon>Eukaryota</taxon>
        <taxon>Viridiplantae</taxon>
        <taxon>Streptophyta</taxon>
        <taxon>Embryophyta</taxon>
        <taxon>Tracheophyta</taxon>
        <taxon>Spermatophyta</taxon>
        <taxon>Magnoliopsida</taxon>
        <taxon>eudicotyledons</taxon>
        <taxon>Gunneridae</taxon>
        <taxon>Pentapetalae</taxon>
        <taxon>rosids</taxon>
        <taxon>fabids</taxon>
        <taxon>Malpighiales</taxon>
        <taxon>Rhizophoraceae</taxon>
        <taxon>Rhizophora</taxon>
    </lineage>
</organism>
<proteinExistence type="predicted"/>